<protein>
    <recommendedName>
        <fullName evidence="3">Endonuclease/exonuclease/phosphatase domain-containing protein</fullName>
    </recommendedName>
</protein>
<dbReference type="STRING" id="139825.A0A401G9S3"/>
<accession>A0A401G9S3</accession>
<dbReference type="Proteomes" id="UP000287166">
    <property type="component" value="Unassembled WGS sequence"/>
</dbReference>
<reference evidence="1 2" key="1">
    <citation type="journal article" date="2018" name="Sci. Rep.">
        <title>Genome sequence of the cauliflower mushroom Sparassis crispa (Hanabiratake) and its association with beneficial usage.</title>
        <authorList>
            <person name="Kiyama R."/>
            <person name="Furutani Y."/>
            <person name="Kawaguchi K."/>
            <person name="Nakanishi T."/>
        </authorList>
    </citation>
    <scope>NUCLEOTIDE SEQUENCE [LARGE SCALE GENOMIC DNA]</scope>
</reference>
<dbReference type="Gene3D" id="3.60.10.10">
    <property type="entry name" value="Endonuclease/exonuclease/phosphatase"/>
    <property type="match status" value="1"/>
</dbReference>
<comment type="caution">
    <text evidence="1">The sequence shown here is derived from an EMBL/GenBank/DDBJ whole genome shotgun (WGS) entry which is preliminary data.</text>
</comment>
<dbReference type="InterPro" id="IPR036691">
    <property type="entry name" value="Endo/exonu/phosph_ase_sf"/>
</dbReference>
<dbReference type="OrthoDB" id="2830306at2759"/>
<keyword evidence="2" id="KW-1185">Reference proteome</keyword>
<evidence type="ECO:0008006" key="3">
    <source>
        <dbReference type="Google" id="ProtNLM"/>
    </source>
</evidence>
<dbReference type="GeneID" id="38775853"/>
<dbReference type="AlphaFoldDB" id="A0A401G9S3"/>
<dbReference type="InParanoid" id="A0A401G9S3"/>
<name>A0A401G9S3_9APHY</name>
<evidence type="ECO:0000313" key="1">
    <source>
        <dbReference type="EMBL" id="GBE78936.1"/>
    </source>
</evidence>
<dbReference type="SUPFAM" id="SSF56219">
    <property type="entry name" value="DNase I-like"/>
    <property type="match status" value="1"/>
</dbReference>
<dbReference type="EMBL" id="BFAD01000002">
    <property type="protein sequence ID" value="GBE78936.1"/>
    <property type="molecule type" value="Genomic_DNA"/>
</dbReference>
<dbReference type="RefSeq" id="XP_027609849.1">
    <property type="nucleotide sequence ID" value="XM_027754048.1"/>
</dbReference>
<gene>
    <name evidence="1" type="ORF">SCP_0201330</name>
</gene>
<sequence length="165" mass="18649">MWDEECNHHLFTDQALTLTQPLLDVIASFGLEMLLPAATPTLQASGTKNFTRPDNVFGSDSLECRLTSCDVTPELRPPKTDHFPISTSIDVSVHHEESERCHNFRNVDWPEFRHTLQEQLASAHAPTREIQSMEDFNSILTSVMQAVEYTIDVHVPVSTPTPYTK</sequence>
<organism evidence="1 2">
    <name type="scientific">Sparassis crispa</name>
    <dbReference type="NCBI Taxonomy" id="139825"/>
    <lineage>
        <taxon>Eukaryota</taxon>
        <taxon>Fungi</taxon>
        <taxon>Dikarya</taxon>
        <taxon>Basidiomycota</taxon>
        <taxon>Agaricomycotina</taxon>
        <taxon>Agaricomycetes</taxon>
        <taxon>Polyporales</taxon>
        <taxon>Sparassidaceae</taxon>
        <taxon>Sparassis</taxon>
    </lineage>
</organism>
<evidence type="ECO:0000313" key="2">
    <source>
        <dbReference type="Proteomes" id="UP000287166"/>
    </source>
</evidence>
<proteinExistence type="predicted"/>